<comment type="caution">
    <text evidence="8">The sequence shown here is derived from an EMBL/GenBank/DDBJ whole genome shotgun (WGS) entry which is preliminary data.</text>
</comment>
<dbReference type="RefSeq" id="WP_069831625.1">
    <property type="nucleotide sequence ID" value="NZ_MDJD01000054.1"/>
</dbReference>
<dbReference type="CDD" id="cd06171">
    <property type="entry name" value="Sigma70_r4"/>
    <property type="match status" value="1"/>
</dbReference>
<evidence type="ECO:0000313" key="9">
    <source>
        <dbReference type="Proteomes" id="UP000095713"/>
    </source>
</evidence>
<dbReference type="SUPFAM" id="SSF88659">
    <property type="entry name" value="Sigma3 and sigma4 domains of RNA polymerase sigma factors"/>
    <property type="match status" value="1"/>
</dbReference>
<evidence type="ECO:0000259" key="6">
    <source>
        <dbReference type="Pfam" id="PF04542"/>
    </source>
</evidence>
<dbReference type="InterPro" id="IPR013325">
    <property type="entry name" value="RNA_pol_sigma_r2"/>
</dbReference>
<dbReference type="SUPFAM" id="SSF88946">
    <property type="entry name" value="Sigma2 domain of RNA polymerase sigma factors"/>
    <property type="match status" value="1"/>
</dbReference>
<proteinExistence type="inferred from homology"/>
<feature type="domain" description="RNA polymerase sigma-70 region 2" evidence="6">
    <location>
        <begin position="23"/>
        <end position="90"/>
    </location>
</feature>
<feature type="domain" description="RNA polymerase sigma factor 70 region 4 type 2" evidence="7">
    <location>
        <begin position="122"/>
        <end position="174"/>
    </location>
</feature>
<keyword evidence="4" id="KW-0238">DNA-binding</keyword>
<dbReference type="InterPro" id="IPR007627">
    <property type="entry name" value="RNA_pol_sigma70_r2"/>
</dbReference>
<dbReference type="Proteomes" id="UP000095713">
    <property type="component" value="Unassembled WGS sequence"/>
</dbReference>
<dbReference type="Gene3D" id="1.10.1740.10">
    <property type="match status" value="1"/>
</dbReference>
<evidence type="ECO:0000256" key="5">
    <source>
        <dbReference type="ARBA" id="ARBA00023163"/>
    </source>
</evidence>
<name>A0A1E5SIJ9_9FLAO</name>
<comment type="similarity">
    <text evidence="1">Belongs to the sigma-70 factor family. ECF subfamily.</text>
</comment>
<dbReference type="STRING" id="1849968.A8C32_07065"/>
<keyword evidence="2" id="KW-0805">Transcription regulation</keyword>
<organism evidence="8 9">
    <name type="scientific">Flavivirga aquatica</name>
    <dbReference type="NCBI Taxonomy" id="1849968"/>
    <lineage>
        <taxon>Bacteria</taxon>
        <taxon>Pseudomonadati</taxon>
        <taxon>Bacteroidota</taxon>
        <taxon>Flavobacteriia</taxon>
        <taxon>Flavobacteriales</taxon>
        <taxon>Flavobacteriaceae</taxon>
        <taxon>Flavivirga</taxon>
    </lineage>
</organism>
<keyword evidence="9" id="KW-1185">Reference proteome</keyword>
<dbReference type="Pfam" id="PF08281">
    <property type="entry name" value="Sigma70_r4_2"/>
    <property type="match status" value="1"/>
</dbReference>
<evidence type="ECO:0000313" key="8">
    <source>
        <dbReference type="EMBL" id="OEJ98942.1"/>
    </source>
</evidence>
<dbReference type="InterPro" id="IPR013249">
    <property type="entry name" value="RNA_pol_sigma70_r4_t2"/>
</dbReference>
<reference evidence="8 9" key="1">
    <citation type="submission" date="2016-05" db="EMBL/GenBank/DDBJ databases">
        <title>Draft Genome Sequence of Algibacter sp. Strain SK-16 Isolated from the Surface Water of Aburatsubo Inlet.</title>
        <authorList>
            <person name="Wong S.-K."/>
            <person name="Yoshizawa S."/>
            <person name="Nakajima Y."/>
            <person name="Ogura Y."/>
            <person name="Tetsuya H."/>
            <person name="Hamasaki K."/>
        </authorList>
    </citation>
    <scope>NUCLEOTIDE SEQUENCE [LARGE SCALE GENOMIC DNA]</scope>
    <source>
        <strain evidence="8 9">SK-16</strain>
    </source>
</reference>
<sequence length="195" mass="23182">MTRTDQYYINLIIKGNTNAFAVLLERYKGLVFTLTIRMLKNREEAEEVSQDTFIKVYKSLNKFKGDSKFSTWIYRIAYNTCLDRLKKTKKHLNDVAIDEFTESQLKTIDDAFDNLEKDERTQAIQDCIDLLPSNDSFLLTLYYFEEQSLEEIAEIVKSTSNNVKVKLFRSRKKLATILRKRLEPEIIEYYERERK</sequence>
<gene>
    <name evidence="8" type="ORF">A8C32_07065</name>
</gene>
<dbReference type="GO" id="GO:0006352">
    <property type="term" value="P:DNA-templated transcription initiation"/>
    <property type="evidence" value="ECO:0007669"/>
    <property type="project" value="InterPro"/>
</dbReference>
<dbReference type="EMBL" id="MDJD01000054">
    <property type="protein sequence ID" value="OEJ98942.1"/>
    <property type="molecule type" value="Genomic_DNA"/>
</dbReference>
<dbReference type="OrthoDB" id="1027298at2"/>
<dbReference type="Pfam" id="PF04542">
    <property type="entry name" value="Sigma70_r2"/>
    <property type="match status" value="1"/>
</dbReference>
<accession>A0A1E5SIJ9</accession>
<dbReference type="InterPro" id="IPR036388">
    <property type="entry name" value="WH-like_DNA-bd_sf"/>
</dbReference>
<dbReference type="PANTHER" id="PTHR43133:SF8">
    <property type="entry name" value="RNA POLYMERASE SIGMA FACTOR HI_1459-RELATED"/>
    <property type="match status" value="1"/>
</dbReference>
<evidence type="ECO:0000256" key="1">
    <source>
        <dbReference type="ARBA" id="ARBA00010641"/>
    </source>
</evidence>
<dbReference type="AlphaFoldDB" id="A0A1E5SIJ9"/>
<keyword evidence="5" id="KW-0804">Transcription</keyword>
<dbReference type="GO" id="GO:0016987">
    <property type="term" value="F:sigma factor activity"/>
    <property type="evidence" value="ECO:0007669"/>
    <property type="project" value="UniProtKB-KW"/>
</dbReference>
<dbReference type="Gene3D" id="1.10.10.10">
    <property type="entry name" value="Winged helix-like DNA-binding domain superfamily/Winged helix DNA-binding domain"/>
    <property type="match status" value="1"/>
</dbReference>
<keyword evidence="3" id="KW-0731">Sigma factor</keyword>
<dbReference type="InterPro" id="IPR039425">
    <property type="entry name" value="RNA_pol_sigma-70-like"/>
</dbReference>
<dbReference type="NCBIfam" id="TIGR02937">
    <property type="entry name" value="sigma70-ECF"/>
    <property type="match status" value="1"/>
</dbReference>
<evidence type="ECO:0000259" key="7">
    <source>
        <dbReference type="Pfam" id="PF08281"/>
    </source>
</evidence>
<evidence type="ECO:0000256" key="4">
    <source>
        <dbReference type="ARBA" id="ARBA00023125"/>
    </source>
</evidence>
<dbReference type="InterPro" id="IPR014284">
    <property type="entry name" value="RNA_pol_sigma-70_dom"/>
</dbReference>
<evidence type="ECO:0000256" key="2">
    <source>
        <dbReference type="ARBA" id="ARBA00023015"/>
    </source>
</evidence>
<protein>
    <submittedName>
        <fullName evidence="8">RNA polymerase</fullName>
    </submittedName>
</protein>
<dbReference type="InterPro" id="IPR013324">
    <property type="entry name" value="RNA_pol_sigma_r3/r4-like"/>
</dbReference>
<dbReference type="PANTHER" id="PTHR43133">
    <property type="entry name" value="RNA POLYMERASE ECF-TYPE SIGMA FACTO"/>
    <property type="match status" value="1"/>
</dbReference>
<evidence type="ECO:0000256" key="3">
    <source>
        <dbReference type="ARBA" id="ARBA00023082"/>
    </source>
</evidence>
<dbReference type="GO" id="GO:0003677">
    <property type="term" value="F:DNA binding"/>
    <property type="evidence" value="ECO:0007669"/>
    <property type="project" value="UniProtKB-KW"/>
</dbReference>